<sequence>MHTEEEEENSALERKENMSNEVSGEGKHIEPLPLAVNKNISDKIRWADAFSKKRV</sequence>
<feature type="compositionally biased region" description="Basic and acidic residues" evidence="1">
    <location>
        <begin position="11"/>
        <end position="26"/>
    </location>
</feature>
<proteinExistence type="predicted"/>
<evidence type="ECO:0000313" key="2">
    <source>
        <dbReference type="EMBL" id="GIY53086.1"/>
    </source>
</evidence>
<comment type="caution">
    <text evidence="2">The sequence shown here is derived from an EMBL/GenBank/DDBJ whole genome shotgun (WGS) entry which is preliminary data.</text>
</comment>
<accession>A0AAV4U5V3</accession>
<feature type="region of interest" description="Disordered" evidence="1">
    <location>
        <begin position="1"/>
        <end position="26"/>
    </location>
</feature>
<reference evidence="2 3" key="1">
    <citation type="submission" date="2021-06" db="EMBL/GenBank/DDBJ databases">
        <title>Caerostris extrusa draft genome.</title>
        <authorList>
            <person name="Kono N."/>
            <person name="Arakawa K."/>
        </authorList>
    </citation>
    <scope>NUCLEOTIDE SEQUENCE [LARGE SCALE GENOMIC DNA]</scope>
</reference>
<gene>
    <name evidence="2" type="ORF">CEXT_509651</name>
</gene>
<dbReference type="AlphaFoldDB" id="A0AAV4U5V3"/>
<name>A0AAV4U5V3_CAEEX</name>
<dbReference type="Proteomes" id="UP001054945">
    <property type="component" value="Unassembled WGS sequence"/>
</dbReference>
<evidence type="ECO:0000313" key="3">
    <source>
        <dbReference type="Proteomes" id="UP001054945"/>
    </source>
</evidence>
<protein>
    <submittedName>
        <fullName evidence="2">Uncharacterized protein</fullName>
    </submittedName>
</protein>
<dbReference type="EMBL" id="BPLR01012321">
    <property type="protein sequence ID" value="GIY53086.1"/>
    <property type="molecule type" value="Genomic_DNA"/>
</dbReference>
<feature type="compositionally biased region" description="Acidic residues" evidence="1">
    <location>
        <begin position="1"/>
        <end position="10"/>
    </location>
</feature>
<feature type="non-terminal residue" evidence="2">
    <location>
        <position position="55"/>
    </location>
</feature>
<keyword evidence="3" id="KW-1185">Reference proteome</keyword>
<organism evidence="2 3">
    <name type="scientific">Caerostris extrusa</name>
    <name type="common">Bark spider</name>
    <name type="synonym">Caerostris bankana</name>
    <dbReference type="NCBI Taxonomy" id="172846"/>
    <lineage>
        <taxon>Eukaryota</taxon>
        <taxon>Metazoa</taxon>
        <taxon>Ecdysozoa</taxon>
        <taxon>Arthropoda</taxon>
        <taxon>Chelicerata</taxon>
        <taxon>Arachnida</taxon>
        <taxon>Araneae</taxon>
        <taxon>Araneomorphae</taxon>
        <taxon>Entelegynae</taxon>
        <taxon>Araneoidea</taxon>
        <taxon>Araneidae</taxon>
        <taxon>Caerostris</taxon>
    </lineage>
</organism>
<evidence type="ECO:0000256" key="1">
    <source>
        <dbReference type="SAM" id="MobiDB-lite"/>
    </source>
</evidence>